<comment type="caution">
    <text evidence="1">The sequence shown here is derived from an EMBL/GenBank/DDBJ whole genome shotgun (WGS) entry which is preliminary data.</text>
</comment>
<dbReference type="Proteomes" id="UP000663873">
    <property type="component" value="Unassembled WGS sequence"/>
</dbReference>
<evidence type="ECO:0000313" key="1">
    <source>
        <dbReference type="EMBL" id="CAF4826551.1"/>
    </source>
</evidence>
<dbReference type="AlphaFoldDB" id="A0A821QIB3"/>
<accession>A0A821QIB3</accession>
<organism evidence="1 2">
    <name type="scientific">Rotaria socialis</name>
    <dbReference type="NCBI Taxonomy" id="392032"/>
    <lineage>
        <taxon>Eukaryota</taxon>
        <taxon>Metazoa</taxon>
        <taxon>Spiralia</taxon>
        <taxon>Gnathifera</taxon>
        <taxon>Rotifera</taxon>
        <taxon>Eurotatoria</taxon>
        <taxon>Bdelloidea</taxon>
        <taxon>Philodinida</taxon>
        <taxon>Philodinidae</taxon>
        <taxon>Rotaria</taxon>
    </lineage>
</organism>
<dbReference type="EMBL" id="CAJOBP010054326">
    <property type="protein sequence ID" value="CAF4826551.1"/>
    <property type="molecule type" value="Genomic_DNA"/>
</dbReference>
<feature type="non-terminal residue" evidence="1">
    <location>
        <position position="117"/>
    </location>
</feature>
<evidence type="ECO:0000313" key="2">
    <source>
        <dbReference type="Proteomes" id="UP000663873"/>
    </source>
</evidence>
<protein>
    <submittedName>
        <fullName evidence="1">Uncharacterized protein</fullName>
    </submittedName>
</protein>
<feature type="non-terminal residue" evidence="1">
    <location>
        <position position="1"/>
    </location>
</feature>
<proteinExistence type="predicted"/>
<keyword evidence="2" id="KW-1185">Reference proteome</keyword>
<gene>
    <name evidence="1" type="ORF">UJA718_LOCUS42402</name>
</gene>
<reference evidence="1" key="1">
    <citation type="submission" date="2021-02" db="EMBL/GenBank/DDBJ databases">
        <authorList>
            <person name="Nowell W R."/>
        </authorList>
    </citation>
    <scope>NUCLEOTIDE SEQUENCE</scope>
</reference>
<name>A0A821QIB3_9BILA</name>
<sequence length="117" mass="13219">ETKPGVLAISSFNLTKNEQLDSFRTPSWLKNYLSKASDTAAAAAVATESERSTTKYIFPDIAELWKTNSRVNEILDCSSSTHYLRPDEIRQAVRAYVIRNNLNSEKQVKLDPILSRL</sequence>